<name>A0A423P6F0_PSEFL</name>
<dbReference type="RefSeq" id="WP_123593936.1">
    <property type="nucleotide sequence ID" value="NZ_MOBZ01000009.1"/>
</dbReference>
<dbReference type="EMBL" id="MOBZ01000009">
    <property type="protein sequence ID" value="ROO09848.1"/>
    <property type="molecule type" value="Genomic_DNA"/>
</dbReference>
<gene>
    <name evidence="1" type="ORF">BK673_13150</name>
</gene>
<sequence length="310" mass="36325">MFDYHEGLSKYIEMRRNKVVKNNTEIADRIKILQGKFGGTPLFDDLTKSILEAAERCVNEINERPESTLSLISNLRFLFETSVSVRLLNLEPQHKYRIRYSIYKHQLEKSQSLTRYASVDKARLDTLIIEEHAIERAYEGKQDFKNEFKDIDKLYDNLDCEISIFLDSTEQFGAEYQQEIIDNFLESHQLREAEIHREWEAVKKSLLDDTEACALFDFRGQISKVEKELSDKRSWKEKAAVVGLGSMYEFIYDYTSSLLHSTSYAILTPHRLDEAEIYMILSLSTRIANDIYKGLQIFGRIPDMRTFHVE</sequence>
<evidence type="ECO:0000313" key="2">
    <source>
        <dbReference type="Proteomes" id="UP000283619"/>
    </source>
</evidence>
<accession>A0A423P6F0</accession>
<proteinExistence type="predicted"/>
<organism evidence="1 2">
    <name type="scientific">Pseudomonas fluorescens</name>
    <dbReference type="NCBI Taxonomy" id="294"/>
    <lineage>
        <taxon>Bacteria</taxon>
        <taxon>Pseudomonadati</taxon>
        <taxon>Pseudomonadota</taxon>
        <taxon>Gammaproteobacteria</taxon>
        <taxon>Pseudomonadales</taxon>
        <taxon>Pseudomonadaceae</taxon>
        <taxon>Pseudomonas</taxon>
    </lineage>
</organism>
<dbReference type="Proteomes" id="UP000283619">
    <property type="component" value="Unassembled WGS sequence"/>
</dbReference>
<reference evidence="1 2" key="1">
    <citation type="submission" date="2016-10" db="EMBL/GenBank/DDBJ databases">
        <title>Comparative genome analysis of multiple Pseudomonas spp. focuses on biocontrol and plant growth promoting traits.</title>
        <authorList>
            <person name="Tao X.-Y."/>
            <person name="Taylor C.G."/>
        </authorList>
    </citation>
    <scope>NUCLEOTIDE SEQUENCE [LARGE SCALE GENOMIC DNA]</scope>
    <source>
        <strain evidence="1 2">36G2</strain>
    </source>
</reference>
<dbReference type="AlphaFoldDB" id="A0A423P6F0"/>
<comment type="caution">
    <text evidence="1">The sequence shown here is derived from an EMBL/GenBank/DDBJ whole genome shotgun (WGS) entry which is preliminary data.</text>
</comment>
<protein>
    <submittedName>
        <fullName evidence="1">Uncharacterized protein</fullName>
    </submittedName>
</protein>
<evidence type="ECO:0000313" key="1">
    <source>
        <dbReference type="EMBL" id="ROO09848.1"/>
    </source>
</evidence>